<feature type="region of interest" description="Disordered" evidence="5">
    <location>
        <begin position="442"/>
        <end position="462"/>
    </location>
</feature>
<gene>
    <name evidence="6" type="ORF">D9756_003610</name>
</gene>
<dbReference type="Proteomes" id="UP000559027">
    <property type="component" value="Unassembled WGS sequence"/>
</dbReference>
<reference evidence="6 7" key="1">
    <citation type="journal article" date="2020" name="ISME J.">
        <title>Uncovering the hidden diversity of litter-decomposition mechanisms in mushroom-forming fungi.</title>
        <authorList>
            <person name="Floudas D."/>
            <person name="Bentzer J."/>
            <person name="Ahren D."/>
            <person name="Johansson T."/>
            <person name="Persson P."/>
            <person name="Tunlid A."/>
        </authorList>
    </citation>
    <scope>NUCLEOTIDE SEQUENCE [LARGE SCALE GENOMIC DNA]</scope>
    <source>
        <strain evidence="6 7">CBS 146.42</strain>
    </source>
</reference>
<evidence type="ECO:0000313" key="7">
    <source>
        <dbReference type="Proteomes" id="UP000559027"/>
    </source>
</evidence>
<keyword evidence="4" id="KW-0862">Zinc</keyword>
<dbReference type="PANTHER" id="PTHR23057:SF0">
    <property type="entry name" value="JUXTAPOSED WITH ANOTHER ZINC FINGER PROTEIN 1"/>
    <property type="match status" value="1"/>
</dbReference>
<feature type="compositionally biased region" description="Polar residues" evidence="5">
    <location>
        <begin position="220"/>
        <end position="238"/>
    </location>
</feature>
<dbReference type="EMBL" id="JAACJO010000004">
    <property type="protein sequence ID" value="KAF5359842.1"/>
    <property type="molecule type" value="Genomic_DNA"/>
</dbReference>
<organism evidence="6 7">
    <name type="scientific">Leucocoprinus leucothites</name>
    <dbReference type="NCBI Taxonomy" id="201217"/>
    <lineage>
        <taxon>Eukaryota</taxon>
        <taxon>Fungi</taxon>
        <taxon>Dikarya</taxon>
        <taxon>Basidiomycota</taxon>
        <taxon>Agaricomycotina</taxon>
        <taxon>Agaricomycetes</taxon>
        <taxon>Agaricomycetidae</taxon>
        <taxon>Agaricales</taxon>
        <taxon>Agaricineae</taxon>
        <taxon>Agaricaceae</taxon>
        <taxon>Leucocoprinus</taxon>
    </lineage>
</organism>
<protein>
    <recommendedName>
        <fullName evidence="8">C2H2-type domain-containing protein</fullName>
    </recommendedName>
</protein>
<keyword evidence="3" id="KW-0863">Zinc-finger</keyword>
<keyword evidence="1" id="KW-0479">Metal-binding</keyword>
<dbReference type="PANTHER" id="PTHR23057">
    <property type="entry name" value="JUXTAPOSED WITH ANOTHER ZINC FINGER PROTEIN 1"/>
    <property type="match status" value="1"/>
</dbReference>
<evidence type="ECO:0000256" key="2">
    <source>
        <dbReference type="ARBA" id="ARBA00022737"/>
    </source>
</evidence>
<feature type="region of interest" description="Disordered" evidence="5">
    <location>
        <begin position="122"/>
        <end position="148"/>
    </location>
</feature>
<dbReference type="GO" id="GO:0005634">
    <property type="term" value="C:nucleus"/>
    <property type="evidence" value="ECO:0007669"/>
    <property type="project" value="TreeGrafter"/>
</dbReference>
<keyword evidence="7" id="KW-1185">Reference proteome</keyword>
<dbReference type="GO" id="GO:0008270">
    <property type="term" value="F:zinc ion binding"/>
    <property type="evidence" value="ECO:0007669"/>
    <property type="project" value="UniProtKB-KW"/>
</dbReference>
<dbReference type="OrthoDB" id="3269380at2759"/>
<feature type="region of interest" description="Disordered" evidence="5">
    <location>
        <begin position="1"/>
        <end position="24"/>
    </location>
</feature>
<dbReference type="AlphaFoldDB" id="A0A8H5LJU6"/>
<accession>A0A8H5LJU6</accession>
<name>A0A8H5LJU6_9AGAR</name>
<evidence type="ECO:0000256" key="3">
    <source>
        <dbReference type="ARBA" id="ARBA00022771"/>
    </source>
</evidence>
<evidence type="ECO:0000256" key="1">
    <source>
        <dbReference type="ARBA" id="ARBA00022723"/>
    </source>
</evidence>
<sequence>MSDSQRDLPHGTPSQAQSDFSPTETIYFTENNQSVLSSTPVPHSPSEMPLDLAMPMPSDLALNSMEHISSLELALCSNFTCCSIQLPDLHALVEHFEEQHVVVFNLDGMRIYPENSGKRLAHFPPPPSLSHSPSSSCSSSAVSSPQTPTTPLFASVITGPDMITQQKSKTLTPSCQHAYTPFNPSTMPETEYGIGLFDDDLQIGPDPYPILINSLIDNYPSHSPESTQKSCSSATPNSKSHDPMEVLDWVDSISVPPSLNNFGDGELVPAATVGRATITSHRDRQQQKSNSSPNGRERERERERLEKKSRSVKADIVNATAVSAKNAVKAKTRITGGNGKRREKAYRCPTPGCTKSYLNPNGLKYHVEKGTCRFEDSTDSEAFTENSRGTAPVGCANTTPPAVPAATTPSLYSSPLVTNTNTLTPRGVPPLLQPLSRTVGDSLAGMSIPTPPATPGSLSPATTVSRLPAATMTATAQTPTPTHFATSTSSC</sequence>
<feature type="compositionally biased region" description="Polar residues" evidence="5">
    <location>
        <begin position="12"/>
        <end position="24"/>
    </location>
</feature>
<evidence type="ECO:0008006" key="8">
    <source>
        <dbReference type="Google" id="ProtNLM"/>
    </source>
</evidence>
<evidence type="ECO:0000313" key="6">
    <source>
        <dbReference type="EMBL" id="KAF5359842.1"/>
    </source>
</evidence>
<evidence type="ECO:0000256" key="4">
    <source>
        <dbReference type="ARBA" id="ARBA00022833"/>
    </source>
</evidence>
<feature type="compositionally biased region" description="Basic and acidic residues" evidence="5">
    <location>
        <begin position="295"/>
        <end position="311"/>
    </location>
</feature>
<comment type="caution">
    <text evidence="6">The sequence shown here is derived from an EMBL/GenBank/DDBJ whole genome shotgun (WGS) entry which is preliminary data.</text>
</comment>
<feature type="region of interest" description="Disordered" evidence="5">
    <location>
        <begin position="278"/>
        <end position="311"/>
    </location>
</feature>
<dbReference type="InterPro" id="IPR051580">
    <property type="entry name" value="ZnF-Chromatin_assoc"/>
</dbReference>
<keyword evidence="2" id="KW-0677">Repeat</keyword>
<feature type="region of interest" description="Disordered" evidence="5">
    <location>
        <begin position="219"/>
        <end position="243"/>
    </location>
</feature>
<feature type="compositionally biased region" description="Low complexity" evidence="5">
    <location>
        <begin position="129"/>
        <end position="148"/>
    </location>
</feature>
<evidence type="ECO:0000256" key="5">
    <source>
        <dbReference type="SAM" id="MobiDB-lite"/>
    </source>
</evidence>
<proteinExistence type="predicted"/>